<dbReference type="EMBL" id="UHDT01000001">
    <property type="protein sequence ID" value="SUM57898.1"/>
    <property type="molecule type" value="Genomic_DNA"/>
</dbReference>
<name>A0A0D6XR10_9STAP</name>
<accession>A0A0D6XR10</accession>
<sequence length="129" mass="15426">MMQLMKTYMARFLNQCYQQGLYHYLTSLDLKLQAIDETMCYIQRKKTQAQLMIDRRMLELENKYISLMDDYHIDHASNIYDATMASLKEELNKIESEYAQLESYYSQLDADKAYTKCECHLLRTLVNAY</sequence>
<dbReference type="RefSeq" id="WP_044359303.1">
    <property type="nucleotide sequence ID" value="NZ_JXWY01000022.1"/>
</dbReference>
<organism evidence="3 5">
    <name type="scientific">Staphylococcus microti</name>
    <dbReference type="NCBI Taxonomy" id="569857"/>
    <lineage>
        <taxon>Bacteria</taxon>
        <taxon>Bacillati</taxon>
        <taxon>Bacillota</taxon>
        <taxon>Bacilli</taxon>
        <taxon>Bacillales</taxon>
        <taxon>Staphylococcaceae</taxon>
        <taxon>Staphylococcus</taxon>
    </lineage>
</organism>
<dbReference type="EMBL" id="JXWY01000022">
    <property type="protein sequence ID" value="KIX91249.1"/>
    <property type="molecule type" value="Genomic_DNA"/>
</dbReference>
<dbReference type="Proteomes" id="UP000254100">
    <property type="component" value="Unassembled WGS sequence"/>
</dbReference>
<protein>
    <submittedName>
        <fullName evidence="3">Putative staphylococcal protein</fullName>
    </submittedName>
</protein>
<keyword evidence="4" id="KW-1185">Reference proteome</keyword>
<evidence type="ECO:0000313" key="4">
    <source>
        <dbReference type="Proteomes" id="UP000032366"/>
    </source>
</evidence>
<dbReference type="Proteomes" id="UP000032366">
    <property type="component" value="Unassembled WGS sequence"/>
</dbReference>
<proteinExistence type="predicted"/>
<dbReference type="STRING" id="569857.TP70_03305"/>
<evidence type="ECO:0000313" key="3">
    <source>
        <dbReference type="EMBL" id="SUM57898.1"/>
    </source>
</evidence>
<reference evidence="3 5" key="2">
    <citation type="submission" date="2018-06" db="EMBL/GenBank/DDBJ databases">
        <authorList>
            <consortium name="Pathogen Informatics"/>
            <person name="Doyle S."/>
        </authorList>
    </citation>
    <scope>NUCLEOTIDE SEQUENCE [LARGE SCALE GENOMIC DNA]</scope>
    <source>
        <strain evidence="3 5">NCTC13832</strain>
    </source>
</reference>
<gene>
    <name evidence="3" type="ORF">NCTC13832_01628</name>
    <name evidence="2" type="ORF">TP70_03305</name>
</gene>
<dbReference type="OrthoDB" id="2394688at2"/>
<reference evidence="2 4" key="1">
    <citation type="submission" date="2015-01" db="EMBL/GenBank/DDBJ databases">
        <authorList>
            <person name="Guo J."/>
        </authorList>
    </citation>
    <scope>NUCLEOTIDE SEQUENCE [LARGE SCALE GENOMIC DNA]</scope>
    <source>
        <strain evidence="2 4">DSM 22147</strain>
    </source>
</reference>
<evidence type="ECO:0000313" key="5">
    <source>
        <dbReference type="Proteomes" id="UP000254100"/>
    </source>
</evidence>
<evidence type="ECO:0000256" key="1">
    <source>
        <dbReference type="SAM" id="Coils"/>
    </source>
</evidence>
<keyword evidence="1" id="KW-0175">Coiled coil</keyword>
<feature type="coiled-coil region" evidence="1">
    <location>
        <begin position="77"/>
        <end position="111"/>
    </location>
</feature>
<dbReference type="AlphaFoldDB" id="A0A0D6XR10"/>
<evidence type="ECO:0000313" key="2">
    <source>
        <dbReference type="EMBL" id="KIX91249.1"/>
    </source>
</evidence>